<reference evidence="8 9" key="1">
    <citation type="submission" date="2019-01" db="EMBL/GenBank/DDBJ databases">
        <title>Nocardioides guangzhouensis sp. nov., an actinobacterium isolated from soil.</title>
        <authorList>
            <person name="Fu Y."/>
            <person name="Cai Y."/>
            <person name="Lin Z."/>
            <person name="Chen P."/>
        </authorList>
    </citation>
    <scope>NUCLEOTIDE SEQUENCE [LARGE SCALE GENOMIC DNA]</scope>
    <source>
        <strain evidence="8 9">130</strain>
    </source>
</reference>
<comment type="caution">
    <text evidence="8">The sequence shown here is derived from an EMBL/GenBank/DDBJ whole genome shotgun (WGS) entry which is preliminary data.</text>
</comment>
<feature type="domain" description="HTH luxR-type" evidence="6">
    <location>
        <begin position="151"/>
        <end position="216"/>
    </location>
</feature>
<dbReference type="GO" id="GO:0000160">
    <property type="term" value="P:phosphorelay signal transduction system"/>
    <property type="evidence" value="ECO:0007669"/>
    <property type="project" value="InterPro"/>
</dbReference>
<dbReference type="GO" id="GO:0006355">
    <property type="term" value="P:regulation of DNA-templated transcription"/>
    <property type="evidence" value="ECO:0007669"/>
    <property type="project" value="InterPro"/>
</dbReference>
<dbReference type="Pfam" id="PF00196">
    <property type="entry name" value="GerE"/>
    <property type="match status" value="1"/>
</dbReference>
<keyword evidence="9" id="KW-1185">Reference proteome</keyword>
<evidence type="ECO:0000313" key="8">
    <source>
        <dbReference type="EMBL" id="RYP88903.1"/>
    </source>
</evidence>
<evidence type="ECO:0000256" key="5">
    <source>
        <dbReference type="PROSITE-ProRule" id="PRU00169"/>
    </source>
</evidence>
<dbReference type="PANTHER" id="PTHR43214">
    <property type="entry name" value="TWO-COMPONENT RESPONSE REGULATOR"/>
    <property type="match status" value="1"/>
</dbReference>
<dbReference type="SMART" id="SM00448">
    <property type="entry name" value="REC"/>
    <property type="match status" value="1"/>
</dbReference>
<dbReference type="InterPro" id="IPR058245">
    <property type="entry name" value="NreC/VraR/RcsB-like_REC"/>
</dbReference>
<dbReference type="CDD" id="cd17535">
    <property type="entry name" value="REC_NarL-like"/>
    <property type="match status" value="1"/>
</dbReference>
<dbReference type="CDD" id="cd06170">
    <property type="entry name" value="LuxR_C_like"/>
    <property type="match status" value="1"/>
</dbReference>
<name>A0A4Q4ZKM9_9ACTN</name>
<dbReference type="InterPro" id="IPR000792">
    <property type="entry name" value="Tscrpt_reg_LuxR_C"/>
</dbReference>
<dbReference type="InterPro" id="IPR001789">
    <property type="entry name" value="Sig_transdc_resp-reg_receiver"/>
</dbReference>
<dbReference type="Pfam" id="PF00072">
    <property type="entry name" value="Response_reg"/>
    <property type="match status" value="1"/>
</dbReference>
<gene>
    <name evidence="8" type="ORF">EKO23_00215</name>
</gene>
<organism evidence="8 9">
    <name type="scientific">Nocardioides guangzhouensis</name>
    <dbReference type="NCBI Taxonomy" id="2497878"/>
    <lineage>
        <taxon>Bacteria</taxon>
        <taxon>Bacillati</taxon>
        <taxon>Actinomycetota</taxon>
        <taxon>Actinomycetes</taxon>
        <taxon>Propionibacteriales</taxon>
        <taxon>Nocardioidaceae</taxon>
        <taxon>Nocardioides</taxon>
    </lineage>
</organism>
<dbReference type="PROSITE" id="PS00622">
    <property type="entry name" value="HTH_LUXR_1"/>
    <property type="match status" value="1"/>
</dbReference>
<keyword evidence="4" id="KW-0804">Transcription</keyword>
<dbReference type="Gene3D" id="3.40.50.2300">
    <property type="match status" value="1"/>
</dbReference>
<evidence type="ECO:0000256" key="1">
    <source>
        <dbReference type="ARBA" id="ARBA00022553"/>
    </source>
</evidence>
<keyword evidence="3" id="KW-0238">DNA-binding</keyword>
<dbReference type="SUPFAM" id="SSF52172">
    <property type="entry name" value="CheY-like"/>
    <property type="match status" value="1"/>
</dbReference>
<keyword evidence="1 5" id="KW-0597">Phosphoprotein</keyword>
<feature type="domain" description="Response regulatory" evidence="7">
    <location>
        <begin position="7"/>
        <end position="124"/>
    </location>
</feature>
<dbReference type="GO" id="GO:0003677">
    <property type="term" value="F:DNA binding"/>
    <property type="evidence" value="ECO:0007669"/>
    <property type="project" value="UniProtKB-KW"/>
</dbReference>
<dbReference type="Proteomes" id="UP000295198">
    <property type="component" value="Unassembled WGS sequence"/>
</dbReference>
<sequence>MTGGTIRVAVVDDQQLVRDGFALILGSQPDIEVAVQAEDGRQFLDAVRADPRVDVALVDIRMPVLDGLAATRALAAVPHAPAVIVVTTFDDDAYVLDAIASGARGFLLKRCSGKQLVDAVRAVAAGSSILSADVTEAVLARVRAAGPALQADLTPYALTARELDVLALVGAGLNNAEIAARLHLSISTVKSHVTNVLAKTGSRDRVQAAILALRAGLSP</sequence>
<dbReference type="PRINTS" id="PR00038">
    <property type="entry name" value="HTHLUXR"/>
</dbReference>
<dbReference type="AlphaFoldDB" id="A0A4Q4ZKM9"/>
<protein>
    <submittedName>
        <fullName evidence="8">Response regulator transcription factor</fullName>
    </submittedName>
</protein>
<dbReference type="InterPro" id="IPR016032">
    <property type="entry name" value="Sig_transdc_resp-reg_C-effctor"/>
</dbReference>
<accession>A0A4Q4ZKM9</accession>
<dbReference type="RefSeq" id="WP_134712876.1">
    <property type="nucleotide sequence ID" value="NZ_SDKM01000001.1"/>
</dbReference>
<dbReference type="PROSITE" id="PS50043">
    <property type="entry name" value="HTH_LUXR_2"/>
    <property type="match status" value="1"/>
</dbReference>
<evidence type="ECO:0000259" key="6">
    <source>
        <dbReference type="PROSITE" id="PS50043"/>
    </source>
</evidence>
<evidence type="ECO:0000313" key="9">
    <source>
        <dbReference type="Proteomes" id="UP000295198"/>
    </source>
</evidence>
<evidence type="ECO:0000256" key="4">
    <source>
        <dbReference type="ARBA" id="ARBA00023163"/>
    </source>
</evidence>
<dbReference type="PROSITE" id="PS50110">
    <property type="entry name" value="RESPONSE_REGULATORY"/>
    <property type="match status" value="1"/>
</dbReference>
<keyword evidence="2" id="KW-0805">Transcription regulation</keyword>
<dbReference type="SMART" id="SM00421">
    <property type="entry name" value="HTH_LUXR"/>
    <property type="match status" value="1"/>
</dbReference>
<dbReference type="EMBL" id="SDKM01000001">
    <property type="protein sequence ID" value="RYP88903.1"/>
    <property type="molecule type" value="Genomic_DNA"/>
</dbReference>
<proteinExistence type="predicted"/>
<dbReference type="PANTHER" id="PTHR43214:SF24">
    <property type="entry name" value="TRANSCRIPTIONAL REGULATORY PROTEIN NARL-RELATED"/>
    <property type="match status" value="1"/>
</dbReference>
<feature type="modified residue" description="4-aspartylphosphate" evidence="5">
    <location>
        <position position="59"/>
    </location>
</feature>
<dbReference type="InterPro" id="IPR039420">
    <property type="entry name" value="WalR-like"/>
</dbReference>
<dbReference type="OrthoDB" id="9808843at2"/>
<dbReference type="InterPro" id="IPR011006">
    <property type="entry name" value="CheY-like_superfamily"/>
</dbReference>
<evidence type="ECO:0000256" key="2">
    <source>
        <dbReference type="ARBA" id="ARBA00023015"/>
    </source>
</evidence>
<dbReference type="SUPFAM" id="SSF46894">
    <property type="entry name" value="C-terminal effector domain of the bipartite response regulators"/>
    <property type="match status" value="1"/>
</dbReference>
<evidence type="ECO:0000259" key="7">
    <source>
        <dbReference type="PROSITE" id="PS50110"/>
    </source>
</evidence>
<evidence type="ECO:0000256" key="3">
    <source>
        <dbReference type="ARBA" id="ARBA00023125"/>
    </source>
</evidence>